<comment type="caution">
    <text evidence="1">The sequence shown here is derived from an EMBL/GenBank/DDBJ whole genome shotgun (WGS) entry which is preliminary data.</text>
</comment>
<dbReference type="Proteomes" id="UP000593573">
    <property type="component" value="Unassembled WGS sequence"/>
</dbReference>
<dbReference type="EMBL" id="JABFAB010000007">
    <property type="protein sequence ID" value="MBA0653534.1"/>
    <property type="molecule type" value="Genomic_DNA"/>
</dbReference>
<name>A0A7J8UTH0_9ROSI</name>
<evidence type="ECO:0000313" key="2">
    <source>
        <dbReference type="Proteomes" id="UP000593573"/>
    </source>
</evidence>
<dbReference type="AlphaFoldDB" id="A0A7J8UTH0"/>
<gene>
    <name evidence="1" type="ORF">Goklo_020699</name>
</gene>
<proteinExistence type="predicted"/>
<reference evidence="1 2" key="1">
    <citation type="journal article" date="2019" name="Genome Biol. Evol.">
        <title>Insights into the evolution of the New World diploid cottons (Gossypium, subgenus Houzingenia) based on genome sequencing.</title>
        <authorList>
            <person name="Grover C.E."/>
            <person name="Arick M.A. 2nd"/>
            <person name="Thrash A."/>
            <person name="Conover J.L."/>
            <person name="Sanders W.S."/>
            <person name="Peterson D.G."/>
            <person name="Frelichowski J.E."/>
            <person name="Scheffler J.A."/>
            <person name="Scheffler B.E."/>
            <person name="Wendel J.F."/>
        </authorList>
    </citation>
    <scope>NUCLEOTIDE SEQUENCE [LARGE SCALE GENOMIC DNA]</scope>
    <source>
        <strain evidence="1">57</strain>
        <tissue evidence="1">Leaf</tissue>
    </source>
</reference>
<sequence length="27" mass="3169">MKSSFLICENLMVLQTLLHQLLLETLH</sequence>
<accession>A0A7J8UTH0</accession>
<protein>
    <submittedName>
        <fullName evidence="1">Uncharacterized protein</fullName>
    </submittedName>
</protein>
<keyword evidence="2" id="KW-1185">Reference proteome</keyword>
<organism evidence="1 2">
    <name type="scientific">Gossypium klotzschianum</name>
    <dbReference type="NCBI Taxonomy" id="34286"/>
    <lineage>
        <taxon>Eukaryota</taxon>
        <taxon>Viridiplantae</taxon>
        <taxon>Streptophyta</taxon>
        <taxon>Embryophyta</taxon>
        <taxon>Tracheophyta</taxon>
        <taxon>Spermatophyta</taxon>
        <taxon>Magnoliopsida</taxon>
        <taxon>eudicotyledons</taxon>
        <taxon>Gunneridae</taxon>
        <taxon>Pentapetalae</taxon>
        <taxon>rosids</taxon>
        <taxon>malvids</taxon>
        <taxon>Malvales</taxon>
        <taxon>Malvaceae</taxon>
        <taxon>Malvoideae</taxon>
        <taxon>Gossypium</taxon>
    </lineage>
</organism>
<evidence type="ECO:0000313" key="1">
    <source>
        <dbReference type="EMBL" id="MBA0653534.1"/>
    </source>
</evidence>